<dbReference type="SUPFAM" id="SSF56645">
    <property type="entry name" value="Acyl-CoA dehydrogenase NM domain-like"/>
    <property type="match status" value="1"/>
</dbReference>
<evidence type="ECO:0000256" key="1">
    <source>
        <dbReference type="ARBA" id="ARBA00022630"/>
    </source>
</evidence>
<evidence type="ECO:0000256" key="3">
    <source>
        <dbReference type="ARBA" id="ARBA00023002"/>
    </source>
</evidence>
<evidence type="ECO:0000313" key="8">
    <source>
        <dbReference type="Proteomes" id="UP000427769"/>
    </source>
</evidence>
<dbReference type="Pfam" id="PF11794">
    <property type="entry name" value="HpaB_N"/>
    <property type="match status" value="1"/>
</dbReference>
<keyword evidence="1" id="KW-0285">Flavoprotein</keyword>
<proteinExistence type="predicted"/>
<dbReference type="Gene3D" id="2.40.110.10">
    <property type="entry name" value="Butyryl-CoA Dehydrogenase, subunit A, domain 2"/>
    <property type="match status" value="1"/>
</dbReference>
<reference evidence="7 8" key="1">
    <citation type="submission" date="2019-11" db="EMBL/GenBank/DDBJ databases">
        <title>Comparative genomics of hydrocarbon-degrading Desulfosarcina strains.</title>
        <authorList>
            <person name="Watanabe M."/>
            <person name="Kojima H."/>
            <person name="Fukui M."/>
        </authorList>
    </citation>
    <scope>NUCLEOTIDE SEQUENCE [LARGE SCALE GENOMIC DNA]</scope>
    <source>
        <strain evidence="7 8">PP31</strain>
    </source>
</reference>
<evidence type="ECO:0000259" key="6">
    <source>
        <dbReference type="Pfam" id="PF11794"/>
    </source>
</evidence>
<dbReference type="Gene3D" id="1.20.140.10">
    <property type="entry name" value="Butyryl-CoA Dehydrogenase, subunit A, domain 3"/>
    <property type="match status" value="1"/>
</dbReference>
<accession>A0A5K7Z3T3</accession>
<evidence type="ECO:0000259" key="5">
    <source>
        <dbReference type="Pfam" id="PF03241"/>
    </source>
</evidence>
<sequence length="510" mass="56772">MIISSEAWVDRQLAMKKNIYMGGELVGRDHPLIVPGRNVIAMTYDMAQDEKYKGIITTQSHIDGSEINRWCNLHQSVEDLLAKQKSTRCGIHNCGFCMQRCMGNDGLNALYVVTKELDEKYGTDYHDRAKAFAAYFQRNDITSALAQTDVKGDRSKRPGAQDDPDQYVRVVKKTKEGIIVRGAKVHITMGPYADEIIVLPTRVMTEAEKDYAVAFAVQADTEGVYLINRASAPRARKKFEAPMNNYGSSDAVTIFDDVLVPWERVFMCGEYQEAGRLALLFANYHRHAYCGCKPGVTDVIMGFTQLVARYSGIEKAQHIRQETADLIAVAELVYAAGIASSVQATRSSSGVMIPNPIYSNVGRRLAGENIYHEHNILVAVAGGLPATLPFEEDFISEKTAPFLEKYLKRKKGVSSQDIHRCFRSISDLTCSAWGGVWQIAGVHGGGSPIMETIAILSNYNIDQKVDIAKFLAGIKQNDKMEDELFYGEKSDLKMFKDHLKIFNSSQSVSQ</sequence>
<dbReference type="InterPro" id="IPR036250">
    <property type="entry name" value="AcylCo_DH-like_C"/>
</dbReference>
<dbReference type="PIRSF" id="PIRSF000331">
    <property type="entry name" value="HpaA_HpaB"/>
    <property type="match status" value="1"/>
</dbReference>
<dbReference type="GO" id="GO:0016627">
    <property type="term" value="F:oxidoreductase activity, acting on the CH-CH group of donors"/>
    <property type="evidence" value="ECO:0007669"/>
    <property type="project" value="InterPro"/>
</dbReference>
<evidence type="ECO:0000256" key="2">
    <source>
        <dbReference type="ARBA" id="ARBA00022827"/>
    </source>
</evidence>
<gene>
    <name evidence="7" type="ORF">DSCW_20400</name>
</gene>
<dbReference type="AlphaFoldDB" id="A0A5K7Z3T3"/>
<dbReference type="InterPro" id="IPR024674">
    <property type="entry name" value="HpaB/PvcC/4-BUDH_N"/>
</dbReference>
<dbReference type="InterPro" id="IPR046373">
    <property type="entry name" value="Acyl-CoA_Oxase/DH_mid-dom_sf"/>
</dbReference>
<dbReference type="InterPro" id="IPR024719">
    <property type="entry name" value="HpaB/PvcC/4-BUDH_C"/>
</dbReference>
<keyword evidence="8" id="KW-1185">Reference proteome</keyword>
<dbReference type="Proteomes" id="UP000427769">
    <property type="component" value="Chromosome"/>
</dbReference>
<keyword evidence="2 4" id="KW-0274">FAD</keyword>
<dbReference type="SUPFAM" id="SSF47203">
    <property type="entry name" value="Acyl-CoA dehydrogenase C-terminal domain-like"/>
    <property type="match status" value="1"/>
</dbReference>
<name>A0A5K7Z3T3_9BACT</name>
<dbReference type="Pfam" id="PF03241">
    <property type="entry name" value="HpaB"/>
    <property type="match status" value="1"/>
</dbReference>
<feature type="binding site" evidence="4">
    <location>
        <position position="188"/>
    </location>
    <ligand>
        <name>FAD</name>
        <dbReference type="ChEBI" id="CHEBI:57692"/>
    </ligand>
</feature>
<keyword evidence="3" id="KW-0560">Oxidoreductase</keyword>
<dbReference type="PANTHER" id="PTHR36117">
    <property type="entry name" value="4-HYDROXYPHENYLACETATE 3-MONOOXYGENASE-RELATED"/>
    <property type="match status" value="1"/>
</dbReference>
<dbReference type="EMBL" id="AP021875">
    <property type="protein sequence ID" value="BBO74623.1"/>
    <property type="molecule type" value="Genomic_DNA"/>
</dbReference>
<feature type="domain" description="HpaB/PvcC/4-BUDH N-terminal" evidence="6">
    <location>
        <begin position="14"/>
        <end position="267"/>
    </location>
</feature>
<dbReference type="KEGG" id="dwd:DSCW_20400"/>
<evidence type="ECO:0000256" key="4">
    <source>
        <dbReference type="PIRSR" id="PIRSR000331-2"/>
    </source>
</evidence>
<dbReference type="InterPro" id="IPR009100">
    <property type="entry name" value="AcylCoA_DH/oxidase_NM_dom_sf"/>
</dbReference>
<feature type="domain" description="HpaB/PvcC/4-BUDH C-terminal" evidence="5">
    <location>
        <begin position="274"/>
        <end position="472"/>
    </location>
</feature>
<organism evidence="7 8">
    <name type="scientific">Desulfosarcina widdelii</name>
    <dbReference type="NCBI Taxonomy" id="947919"/>
    <lineage>
        <taxon>Bacteria</taxon>
        <taxon>Pseudomonadati</taxon>
        <taxon>Thermodesulfobacteriota</taxon>
        <taxon>Desulfobacteria</taxon>
        <taxon>Desulfobacterales</taxon>
        <taxon>Desulfosarcinaceae</taxon>
        <taxon>Desulfosarcina</taxon>
    </lineage>
</organism>
<dbReference type="Gene3D" id="1.10.3140.10">
    <property type="entry name" value="4-hydroxybutyryl-coa dehydratase, domain 1"/>
    <property type="match status" value="1"/>
</dbReference>
<evidence type="ECO:0000313" key="7">
    <source>
        <dbReference type="EMBL" id="BBO74623.1"/>
    </source>
</evidence>
<dbReference type="InterPro" id="IPR004925">
    <property type="entry name" value="HpaB/PvcC/4-BUDH"/>
</dbReference>
<dbReference type="RefSeq" id="WP_197740521.1">
    <property type="nucleotide sequence ID" value="NZ_AP021875.1"/>
</dbReference>
<protein>
    <submittedName>
        <fullName evidence="7">4-hydroxyphenylacetate 3-hydroxylase</fullName>
    </submittedName>
</protein>
<dbReference type="PANTHER" id="PTHR36117:SF3">
    <property type="entry name" value="4-HYDROXYPHENYLACETATE 3-MONOOXYGENASE-RELATED"/>
    <property type="match status" value="1"/>
</dbReference>